<dbReference type="EMBL" id="ML211844">
    <property type="protein sequence ID" value="TFK80112.1"/>
    <property type="molecule type" value="Genomic_DNA"/>
</dbReference>
<sequence>WMAAWAESGGLLDGILAVTHPALYQAALEAQLRVSWRVPSLREQIASWPSAFTCVQLLINRLTIHHRDTTGRPGWFDMLLSIGTYGEKGIMQFRNLGAAVPNESGSVVMVASSVVIHAVPQVPPDRLCYALFIQDAVHEWARVEDPGWSKHHERLRHI</sequence>
<evidence type="ECO:0000256" key="4">
    <source>
        <dbReference type="ARBA" id="ARBA00023002"/>
    </source>
</evidence>
<dbReference type="GO" id="GO:0046872">
    <property type="term" value="F:metal ion binding"/>
    <property type="evidence" value="ECO:0007669"/>
    <property type="project" value="UniProtKB-KW"/>
</dbReference>
<gene>
    <name evidence="7" type="ORF">K466DRAFT_504442</name>
</gene>
<keyword evidence="3" id="KW-0223">Dioxygenase</keyword>
<keyword evidence="8" id="KW-1185">Reference proteome</keyword>
<evidence type="ECO:0000256" key="3">
    <source>
        <dbReference type="ARBA" id="ARBA00022964"/>
    </source>
</evidence>
<evidence type="ECO:0000313" key="7">
    <source>
        <dbReference type="EMBL" id="TFK80112.1"/>
    </source>
</evidence>
<evidence type="ECO:0000256" key="2">
    <source>
        <dbReference type="ARBA" id="ARBA00022723"/>
    </source>
</evidence>
<keyword evidence="4" id="KW-0560">Oxidoreductase</keyword>
<evidence type="ECO:0000259" key="6">
    <source>
        <dbReference type="Pfam" id="PF12851"/>
    </source>
</evidence>
<feature type="non-terminal residue" evidence="7">
    <location>
        <position position="1"/>
    </location>
</feature>
<dbReference type="GO" id="GO:0051213">
    <property type="term" value="F:dioxygenase activity"/>
    <property type="evidence" value="ECO:0007669"/>
    <property type="project" value="UniProtKB-KW"/>
</dbReference>
<protein>
    <recommendedName>
        <fullName evidence="6">2OGFeDO JBP1/TET oxygenase domain-containing protein</fullName>
    </recommendedName>
</protein>
<dbReference type="Proteomes" id="UP000308197">
    <property type="component" value="Unassembled WGS sequence"/>
</dbReference>
<feature type="domain" description="2OGFeDO JBP1/TET oxygenase" evidence="6">
    <location>
        <begin position="10"/>
        <end position="133"/>
    </location>
</feature>
<name>A0A5C3NSX1_9APHY</name>
<dbReference type="Pfam" id="PF12851">
    <property type="entry name" value="Tet_JBP"/>
    <property type="match status" value="1"/>
</dbReference>
<reference evidence="7 8" key="1">
    <citation type="journal article" date="2019" name="Nat. Ecol. Evol.">
        <title>Megaphylogeny resolves global patterns of mushroom evolution.</title>
        <authorList>
            <person name="Varga T."/>
            <person name="Krizsan K."/>
            <person name="Foldi C."/>
            <person name="Dima B."/>
            <person name="Sanchez-Garcia M."/>
            <person name="Sanchez-Ramirez S."/>
            <person name="Szollosi G.J."/>
            <person name="Szarkandi J.G."/>
            <person name="Papp V."/>
            <person name="Albert L."/>
            <person name="Andreopoulos W."/>
            <person name="Angelini C."/>
            <person name="Antonin V."/>
            <person name="Barry K.W."/>
            <person name="Bougher N.L."/>
            <person name="Buchanan P."/>
            <person name="Buyck B."/>
            <person name="Bense V."/>
            <person name="Catcheside P."/>
            <person name="Chovatia M."/>
            <person name="Cooper J."/>
            <person name="Damon W."/>
            <person name="Desjardin D."/>
            <person name="Finy P."/>
            <person name="Geml J."/>
            <person name="Haridas S."/>
            <person name="Hughes K."/>
            <person name="Justo A."/>
            <person name="Karasinski D."/>
            <person name="Kautmanova I."/>
            <person name="Kiss B."/>
            <person name="Kocsube S."/>
            <person name="Kotiranta H."/>
            <person name="LaButti K.M."/>
            <person name="Lechner B.E."/>
            <person name="Liimatainen K."/>
            <person name="Lipzen A."/>
            <person name="Lukacs Z."/>
            <person name="Mihaltcheva S."/>
            <person name="Morgado L.N."/>
            <person name="Niskanen T."/>
            <person name="Noordeloos M.E."/>
            <person name="Ohm R.A."/>
            <person name="Ortiz-Santana B."/>
            <person name="Ovrebo C."/>
            <person name="Racz N."/>
            <person name="Riley R."/>
            <person name="Savchenko A."/>
            <person name="Shiryaev A."/>
            <person name="Soop K."/>
            <person name="Spirin V."/>
            <person name="Szebenyi C."/>
            <person name="Tomsovsky M."/>
            <person name="Tulloss R.E."/>
            <person name="Uehling J."/>
            <person name="Grigoriev I.V."/>
            <person name="Vagvolgyi C."/>
            <person name="Papp T."/>
            <person name="Martin F.M."/>
            <person name="Miettinen O."/>
            <person name="Hibbett D.S."/>
            <person name="Nagy L.G."/>
        </authorList>
    </citation>
    <scope>NUCLEOTIDE SEQUENCE [LARGE SCALE GENOMIC DNA]</scope>
    <source>
        <strain evidence="7 8">HHB13444</strain>
    </source>
</reference>
<accession>A0A5C3NSX1</accession>
<keyword evidence="2" id="KW-0479">Metal-binding</keyword>
<dbReference type="InParanoid" id="A0A5C3NSX1"/>
<keyword evidence="5" id="KW-0408">Iron</keyword>
<dbReference type="Gene3D" id="3.60.130.30">
    <property type="match status" value="1"/>
</dbReference>
<comment type="cofactor">
    <cofactor evidence="1">
        <name>Fe(2+)</name>
        <dbReference type="ChEBI" id="CHEBI:29033"/>
    </cofactor>
</comment>
<dbReference type="STRING" id="1314778.A0A5C3NSX1"/>
<dbReference type="AlphaFoldDB" id="A0A5C3NSX1"/>
<proteinExistence type="predicted"/>
<dbReference type="InterPro" id="IPR024779">
    <property type="entry name" value="2OGFeDO_JBP1/TET_oxygenase_dom"/>
</dbReference>
<evidence type="ECO:0000256" key="5">
    <source>
        <dbReference type="ARBA" id="ARBA00023004"/>
    </source>
</evidence>
<evidence type="ECO:0000256" key="1">
    <source>
        <dbReference type="ARBA" id="ARBA00001954"/>
    </source>
</evidence>
<organism evidence="7 8">
    <name type="scientific">Polyporus arcularius HHB13444</name>
    <dbReference type="NCBI Taxonomy" id="1314778"/>
    <lineage>
        <taxon>Eukaryota</taxon>
        <taxon>Fungi</taxon>
        <taxon>Dikarya</taxon>
        <taxon>Basidiomycota</taxon>
        <taxon>Agaricomycotina</taxon>
        <taxon>Agaricomycetes</taxon>
        <taxon>Polyporales</taxon>
        <taxon>Polyporaceae</taxon>
        <taxon>Polyporus</taxon>
    </lineage>
</organism>
<evidence type="ECO:0000313" key="8">
    <source>
        <dbReference type="Proteomes" id="UP000308197"/>
    </source>
</evidence>